<evidence type="ECO:0000256" key="1">
    <source>
        <dbReference type="SAM" id="Phobius"/>
    </source>
</evidence>
<dbReference type="EMBL" id="JBHSXN010000002">
    <property type="protein sequence ID" value="MFC6953916.1"/>
    <property type="molecule type" value="Genomic_DNA"/>
</dbReference>
<feature type="transmembrane region" description="Helical" evidence="1">
    <location>
        <begin position="55"/>
        <end position="78"/>
    </location>
</feature>
<dbReference type="AlphaFoldDB" id="A0ABD5VFR8"/>
<evidence type="ECO:0000313" key="2">
    <source>
        <dbReference type="EMBL" id="MFC6953916.1"/>
    </source>
</evidence>
<keyword evidence="3" id="KW-1185">Reference proteome</keyword>
<gene>
    <name evidence="2" type="ORF">ACFQGB_13675</name>
</gene>
<evidence type="ECO:0000313" key="3">
    <source>
        <dbReference type="Proteomes" id="UP001596395"/>
    </source>
</evidence>
<feature type="transmembrane region" description="Helical" evidence="1">
    <location>
        <begin position="22"/>
        <end position="43"/>
    </location>
</feature>
<reference evidence="2 3" key="1">
    <citation type="journal article" date="2019" name="Int. J. Syst. Evol. Microbiol.">
        <title>The Global Catalogue of Microorganisms (GCM) 10K type strain sequencing project: providing services to taxonomists for standard genome sequencing and annotation.</title>
        <authorList>
            <consortium name="The Broad Institute Genomics Platform"/>
            <consortium name="The Broad Institute Genome Sequencing Center for Infectious Disease"/>
            <person name="Wu L."/>
            <person name="Ma J."/>
        </authorList>
    </citation>
    <scope>NUCLEOTIDE SEQUENCE [LARGE SCALE GENOMIC DNA]</scope>
    <source>
        <strain evidence="2 3">GX26</strain>
    </source>
</reference>
<comment type="caution">
    <text evidence="2">The sequence shown here is derived from an EMBL/GenBank/DDBJ whole genome shotgun (WGS) entry which is preliminary data.</text>
</comment>
<dbReference type="RefSeq" id="WP_336350865.1">
    <property type="nucleotide sequence ID" value="NZ_JAZAQL010000002.1"/>
</dbReference>
<sequence>MTASVPLSSASPLQTTTGGDPLVVLAALGALFVATVLSLYLALRLYRGYQDGGQPGMAALGVGLVLLTTVPMTLRVVLATVPGVDGTTRVLAVTASQLAGLLLILGVVYGGR</sequence>
<accession>A0ABD5VFR8</accession>
<keyword evidence="1" id="KW-0472">Membrane</keyword>
<protein>
    <submittedName>
        <fullName evidence="2">Uncharacterized protein</fullName>
    </submittedName>
</protein>
<keyword evidence="1" id="KW-0812">Transmembrane</keyword>
<proteinExistence type="predicted"/>
<name>A0ABD5VFR8_9EURY</name>
<keyword evidence="1" id="KW-1133">Transmembrane helix</keyword>
<organism evidence="2 3">
    <name type="scientific">Halorubellus litoreus</name>
    <dbReference type="NCBI Taxonomy" id="755308"/>
    <lineage>
        <taxon>Archaea</taxon>
        <taxon>Methanobacteriati</taxon>
        <taxon>Methanobacteriota</taxon>
        <taxon>Stenosarchaea group</taxon>
        <taxon>Halobacteria</taxon>
        <taxon>Halobacteriales</taxon>
        <taxon>Halorubellaceae</taxon>
        <taxon>Halorubellus</taxon>
    </lineage>
</organism>
<feature type="transmembrane region" description="Helical" evidence="1">
    <location>
        <begin position="90"/>
        <end position="110"/>
    </location>
</feature>
<dbReference type="Proteomes" id="UP001596395">
    <property type="component" value="Unassembled WGS sequence"/>
</dbReference>